<dbReference type="OrthoDB" id="248681at2759"/>
<dbReference type="EMBL" id="MKGL01000030">
    <property type="protein sequence ID" value="RNF10575.1"/>
    <property type="molecule type" value="Genomic_DNA"/>
</dbReference>
<evidence type="ECO:0000313" key="3">
    <source>
        <dbReference type="Proteomes" id="UP000283634"/>
    </source>
</evidence>
<dbReference type="GeneID" id="40325435"/>
<accession>A0A422NYR0</accession>
<keyword evidence="3" id="KW-1185">Reference proteome</keyword>
<protein>
    <submittedName>
        <fullName evidence="2">Uncharacterized protein</fullName>
    </submittedName>
</protein>
<dbReference type="RefSeq" id="XP_029241650.1">
    <property type="nucleotide sequence ID" value="XM_029378541.1"/>
</dbReference>
<name>A0A422NYR0_TRYRA</name>
<gene>
    <name evidence="2" type="ORF">TraAM80_01502</name>
</gene>
<sequence length="202" mass="23406">MQALYGVKNDVVGKTRLRSILSYGAVMTVICISFLSFSSSSFDIISKNLDEVWKSAEHPEDEGINLTCSHGFTRECTASLKMKHVVVDNFSIQFAYSRAAGWVGVKFLSENEWVFLRHTNNRLLVRMLADSNMKTFSLENRQDGKGLLTIWKKKGVYVFLICFVVGLFKWIDRKFFLNHLRKRNLQCRVNKFLQSDTRKKME</sequence>
<organism evidence="2 3">
    <name type="scientific">Trypanosoma rangeli</name>
    <dbReference type="NCBI Taxonomy" id="5698"/>
    <lineage>
        <taxon>Eukaryota</taxon>
        <taxon>Discoba</taxon>
        <taxon>Euglenozoa</taxon>
        <taxon>Kinetoplastea</taxon>
        <taxon>Metakinetoplastina</taxon>
        <taxon>Trypanosomatida</taxon>
        <taxon>Trypanosomatidae</taxon>
        <taxon>Trypanosoma</taxon>
        <taxon>Herpetosoma</taxon>
    </lineage>
</organism>
<dbReference type="AlphaFoldDB" id="A0A422NYR0"/>
<dbReference type="Proteomes" id="UP000283634">
    <property type="component" value="Unassembled WGS sequence"/>
</dbReference>
<evidence type="ECO:0000256" key="1">
    <source>
        <dbReference type="SAM" id="Phobius"/>
    </source>
</evidence>
<evidence type="ECO:0000313" key="2">
    <source>
        <dbReference type="EMBL" id="RNF10575.1"/>
    </source>
</evidence>
<feature type="transmembrane region" description="Helical" evidence="1">
    <location>
        <begin position="20"/>
        <end position="37"/>
    </location>
</feature>
<keyword evidence="1" id="KW-0472">Membrane</keyword>
<reference evidence="2 3" key="1">
    <citation type="journal article" date="2018" name="BMC Genomics">
        <title>Genomic comparison of Trypanosoma conorhini and Trypanosoma rangeli to Trypanosoma cruzi strains of high and low virulence.</title>
        <authorList>
            <person name="Bradwell K.R."/>
            <person name="Koparde V.N."/>
            <person name="Matveyev A.V."/>
            <person name="Serrano M.G."/>
            <person name="Alves J.M."/>
            <person name="Parikh H."/>
            <person name="Huang B."/>
            <person name="Lee V."/>
            <person name="Espinosa-Alvarez O."/>
            <person name="Ortiz P.A."/>
            <person name="Costa-Martins A.G."/>
            <person name="Teixeira M.M."/>
            <person name="Buck G.A."/>
        </authorList>
    </citation>
    <scope>NUCLEOTIDE SEQUENCE [LARGE SCALE GENOMIC DNA]</scope>
    <source>
        <strain evidence="2 3">AM80</strain>
    </source>
</reference>
<proteinExistence type="predicted"/>
<keyword evidence="1" id="KW-0812">Transmembrane</keyword>
<comment type="caution">
    <text evidence="2">The sequence shown here is derived from an EMBL/GenBank/DDBJ whole genome shotgun (WGS) entry which is preliminary data.</text>
</comment>
<feature type="transmembrane region" description="Helical" evidence="1">
    <location>
        <begin position="155"/>
        <end position="171"/>
    </location>
</feature>
<keyword evidence="1" id="KW-1133">Transmembrane helix</keyword>